<evidence type="ECO:0000256" key="1">
    <source>
        <dbReference type="SAM" id="Coils"/>
    </source>
</evidence>
<dbReference type="PANTHER" id="PTHR16441">
    <property type="entry name" value="FIDIPIDINE"/>
    <property type="match status" value="1"/>
</dbReference>
<organism evidence="3 4">
    <name type="scientific">Acer yangbiense</name>
    <dbReference type="NCBI Taxonomy" id="1000413"/>
    <lineage>
        <taxon>Eukaryota</taxon>
        <taxon>Viridiplantae</taxon>
        <taxon>Streptophyta</taxon>
        <taxon>Embryophyta</taxon>
        <taxon>Tracheophyta</taxon>
        <taxon>Spermatophyta</taxon>
        <taxon>Magnoliopsida</taxon>
        <taxon>eudicotyledons</taxon>
        <taxon>Gunneridae</taxon>
        <taxon>Pentapetalae</taxon>
        <taxon>rosids</taxon>
        <taxon>malvids</taxon>
        <taxon>Sapindales</taxon>
        <taxon>Sapindaceae</taxon>
        <taxon>Hippocastanoideae</taxon>
        <taxon>Acereae</taxon>
        <taxon>Acer</taxon>
    </lineage>
</organism>
<dbReference type="InterPro" id="IPR019159">
    <property type="entry name" value="CCDC93_CC"/>
</dbReference>
<comment type="caution">
    <text evidence="3">The sequence shown here is derived from an EMBL/GenBank/DDBJ whole genome shotgun (WGS) entry which is preliminary data.</text>
</comment>
<evidence type="ECO:0000313" key="3">
    <source>
        <dbReference type="EMBL" id="TXG62093.1"/>
    </source>
</evidence>
<dbReference type="PANTHER" id="PTHR16441:SF0">
    <property type="entry name" value="COILED-COIL DOMAIN-CONTAINING PROTEIN 93"/>
    <property type="match status" value="1"/>
</dbReference>
<feature type="coiled-coil region" evidence="1">
    <location>
        <begin position="10"/>
        <end position="71"/>
    </location>
</feature>
<dbReference type="Proteomes" id="UP000323000">
    <property type="component" value="Chromosome 5"/>
</dbReference>
<feature type="domain" description="CCDC93 coiled-coil" evidence="2">
    <location>
        <begin position="12"/>
        <end position="200"/>
    </location>
</feature>
<dbReference type="OrthoDB" id="16092at2759"/>
<keyword evidence="4" id="KW-1185">Reference proteome</keyword>
<dbReference type="GO" id="GO:0006893">
    <property type="term" value="P:Golgi to plasma membrane transport"/>
    <property type="evidence" value="ECO:0007669"/>
    <property type="project" value="TreeGrafter"/>
</dbReference>
<dbReference type="AlphaFoldDB" id="A0A5C7HY86"/>
<reference evidence="4" key="1">
    <citation type="journal article" date="2019" name="Gigascience">
        <title>De novo genome assembly of the endangered Acer yangbiense, a plant species with extremely small populations endemic to Yunnan Province, China.</title>
        <authorList>
            <person name="Yang J."/>
            <person name="Wariss H.M."/>
            <person name="Tao L."/>
            <person name="Zhang R."/>
            <person name="Yun Q."/>
            <person name="Hollingsworth P."/>
            <person name="Dao Z."/>
            <person name="Luo G."/>
            <person name="Guo H."/>
            <person name="Ma Y."/>
            <person name="Sun W."/>
        </authorList>
    </citation>
    <scope>NUCLEOTIDE SEQUENCE [LARGE SCALE GENOMIC DNA]</scope>
    <source>
        <strain evidence="4">cv. Malutang</strain>
    </source>
</reference>
<sequence>MEIPDPHPLVESLKSNCSKLEAEIFQLEEKLATDDDSENLSDDLSEELQKLDSAKRELAAKLREILSVKRKLGDLPSHSELIQYERRFSELYVQIQEKHQQTQKFYATYNALLEIKELMLKETSLLNSISSQFQDAITSTAGRMKLIDSMEKIAKGSQQKLEKVQLGLREEQKACDALKERYTTSIAEQRRCHSLLKAFQVIYIIMRVLKNARRMRDLGVEVLLRNTAVVKLRCLSINIHAINVDFIHVKSRMVFIGKLL</sequence>
<accession>A0A5C7HY86</accession>
<gene>
    <name evidence="3" type="ORF">EZV62_013456</name>
</gene>
<name>A0A5C7HY86_9ROSI</name>
<dbReference type="Pfam" id="PF09762">
    <property type="entry name" value="CCDC93_CC"/>
    <property type="match status" value="1"/>
</dbReference>
<dbReference type="InterPro" id="IPR039116">
    <property type="entry name" value="CCDC93"/>
</dbReference>
<protein>
    <recommendedName>
        <fullName evidence="2">CCDC93 coiled-coil domain-containing protein</fullName>
    </recommendedName>
</protein>
<proteinExistence type="predicted"/>
<dbReference type="EMBL" id="VAHF01000005">
    <property type="protein sequence ID" value="TXG62093.1"/>
    <property type="molecule type" value="Genomic_DNA"/>
</dbReference>
<evidence type="ECO:0000313" key="4">
    <source>
        <dbReference type="Proteomes" id="UP000323000"/>
    </source>
</evidence>
<evidence type="ECO:0000259" key="2">
    <source>
        <dbReference type="Pfam" id="PF09762"/>
    </source>
</evidence>
<keyword evidence="1" id="KW-0175">Coiled coil</keyword>